<dbReference type="AlphaFoldDB" id="A0A9W9D7J5"/>
<reference evidence="1" key="1">
    <citation type="submission" date="2022-10" db="EMBL/GenBank/DDBJ databases">
        <title>Tapping the CABI collections for fungal endophytes: first genome assemblies for Collariella, Neodidymelliopsis, Ascochyta clinopodiicola, Didymella pomorum, Didymosphaeria variabile, Neocosmospora piperis and Neocucurbitaria cava.</title>
        <authorList>
            <person name="Hill R."/>
        </authorList>
    </citation>
    <scope>NUCLEOTIDE SEQUENCE</scope>
    <source>
        <strain evidence="1">IMI 355091</strain>
    </source>
</reference>
<accession>A0A9W9D7J5</accession>
<keyword evidence="2" id="KW-1185">Reference proteome</keyword>
<gene>
    <name evidence="1" type="ORF">N0V91_006195</name>
</gene>
<protein>
    <submittedName>
        <fullName evidence="1">Uncharacterized protein</fullName>
    </submittedName>
</protein>
<sequence length="126" mass="14038">MGKAQPFSRRDNPKKIPALDRCYQGRQASSGYDDFLRLDCQSVTSDAPLRFNLQVQVNFESPDTSLKHFAPSTVAYTFVPVNAMWSPDEIKKALKPTVNGWVIPRPGPDSVLEDNLAGKGKKSKKK</sequence>
<evidence type="ECO:0000313" key="2">
    <source>
        <dbReference type="Proteomes" id="UP001140510"/>
    </source>
</evidence>
<proteinExistence type="predicted"/>
<comment type="caution">
    <text evidence="1">The sequence shown here is derived from an EMBL/GenBank/DDBJ whole genome shotgun (WGS) entry which is preliminary data.</text>
</comment>
<dbReference type="EMBL" id="JAPEVA010000047">
    <property type="protein sequence ID" value="KAJ4403893.1"/>
    <property type="molecule type" value="Genomic_DNA"/>
</dbReference>
<dbReference type="Proteomes" id="UP001140510">
    <property type="component" value="Unassembled WGS sequence"/>
</dbReference>
<name>A0A9W9D7J5_9PLEO</name>
<organism evidence="1 2">
    <name type="scientific">Didymella pomorum</name>
    <dbReference type="NCBI Taxonomy" id="749634"/>
    <lineage>
        <taxon>Eukaryota</taxon>
        <taxon>Fungi</taxon>
        <taxon>Dikarya</taxon>
        <taxon>Ascomycota</taxon>
        <taxon>Pezizomycotina</taxon>
        <taxon>Dothideomycetes</taxon>
        <taxon>Pleosporomycetidae</taxon>
        <taxon>Pleosporales</taxon>
        <taxon>Pleosporineae</taxon>
        <taxon>Didymellaceae</taxon>
        <taxon>Didymella</taxon>
    </lineage>
</organism>
<evidence type="ECO:0000313" key="1">
    <source>
        <dbReference type="EMBL" id="KAJ4403893.1"/>
    </source>
</evidence>
<dbReference type="OrthoDB" id="3521506at2759"/>